<dbReference type="PROSITE" id="PS50263">
    <property type="entry name" value="CN_HYDROLASE"/>
    <property type="match status" value="1"/>
</dbReference>
<dbReference type="Pfam" id="PF00795">
    <property type="entry name" value="CN_hydrolase"/>
    <property type="match status" value="1"/>
</dbReference>
<keyword evidence="1" id="KW-0378">Hydrolase</keyword>
<feature type="domain" description="CN hydrolase" evidence="2">
    <location>
        <begin position="16"/>
        <end position="279"/>
    </location>
</feature>
<dbReference type="SUPFAM" id="SSF56317">
    <property type="entry name" value="Carbon-nitrogen hydrolase"/>
    <property type="match status" value="1"/>
</dbReference>
<name>A0A5C8ZU34_9GAMM</name>
<dbReference type="InterPro" id="IPR036526">
    <property type="entry name" value="C-N_Hydrolase_sf"/>
</dbReference>
<protein>
    <submittedName>
        <fullName evidence="3">Nitrilase</fullName>
    </submittedName>
</protein>
<dbReference type="Proteomes" id="UP000321039">
    <property type="component" value="Unassembled WGS sequence"/>
</dbReference>
<comment type="caution">
    <text evidence="3">The sequence shown here is derived from an EMBL/GenBank/DDBJ whole genome shotgun (WGS) entry which is preliminary data.</text>
</comment>
<dbReference type="InterPro" id="IPR003010">
    <property type="entry name" value="C-N_Hydrolase"/>
</dbReference>
<sequence length="349" mass="38630">MKNQLPLPYAALALQVTCASVNALRDREAVEQSMLATINRLGRQIRASKAFIGPQVRLVVLPEYFLTGFPMGESVPEWGAKSAIEMDGRIYELLGKTASDHNVFLSGNVYELDPYFPELYFQTSFILNDSGDVVLRYRRLISMFAPTPHDVLDRYLDVYGSDSLFPVVDTELGCLACVASEEILYPEISRAMVLKGAEIICHSSSEVGSPAPTPKNTAKAARAYENHCYVVSANSAGINDIDIPFASTDGGSRIVDFHGQVLAVADTGESMVANADLDIAHLRHYRRRPSMFNTLTRQRLELFADVYGKQCVYPANTLLDGDQVRVPDRSHFLDTQAQVIQRKIAEGML</sequence>
<proteinExistence type="predicted"/>
<organism evidence="3 4">
    <name type="scientific">Parahaliea maris</name>
    <dbReference type="NCBI Taxonomy" id="2716870"/>
    <lineage>
        <taxon>Bacteria</taxon>
        <taxon>Pseudomonadati</taxon>
        <taxon>Pseudomonadota</taxon>
        <taxon>Gammaproteobacteria</taxon>
        <taxon>Cellvibrionales</taxon>
        <taxon>Halieaceae</taxon>
        <taxon>Parahaliea</taxon>
    </lineage>
</organism>
<dbReference type="EMBL" id="VRZA01000005">
    <property type="protein sequence ID" value="TXS92005.1"/>
    <property type="molecule type" value="Genomic_DNA"/>
</dbReference>
<dbReference type="AlphaFoldDB" id="A0A5C8ZU34"/>
<dbReference type="RefSeq" id="WP_148069244.1">
    <property type="nucleotide sequence ID" value="NZ_VRZA01000005.1"/>
</dbReference>
<dbReference type="InterPro" id="IPR050345">
    <property type="entry name" value="Aliph_Amidase/BUP"/>
</dbReference>
<dbReference type="CDD" id="cd07582">
    <property type="entry name" value="nitrilase_4"/>
    <property type="match status" value="1"/>
</dbReference>
<dbReference type="Gene3D" id="3.60.110.10">
    <property type="entry name" value="Carbon-nitrogen hydrolase"/>
    <property type="match status" value="1"/>
</dbReference>
<keyword evidence="4" id="KW-1185">Reference proteome</keyword>
<dbReference type="PANTHER" id="PTHR43674">
    <property type="entry name" value="NITRILASE C965.09-RELATED"/>
    <property type="match status" value="1"/>
</dbReference>
<accession>A0A5C8ZU34</accession>
<evidence type="ECO:0000313" key="4">
    <source>
        <dbReference type="Proteomes" id="UP000321039"/>
    </source>
</evidence>
<reference evidence="3 4" key="1">
    <citation type="submission" date="2019-08" db="EMBL/GenBank/DDBJ databases">
        <title>Parahaliea maris sp. nov., isolated from the surface seawater.</title>
        <authorList>
            <person name="Liu Y."/>
        </authorList>
    </citation>
    <scope>NUCLEOTIDE SEQUENCE [LARGE SCALE GENOMIC DNA]</scope>
    <source>
        <strain evidence="3 4">HSLHS9</strain>
    </source>
</reference>
<evidence type="ECO:0000259" key="2">
    <source>
        <dbReference type="PROSITE" id="PS50263"/>
    </source>
</evidence>
<dbReference type="GO" id="GO:0016811">
    <property type="term" value="F:hydrolase activity, acting on carbon-nitrogen (but not peptide) bonds, in linear amides"/>
    <property type="evidence" value="ECO:0007669"/>
    <property type="project" value="TreeGrafter"/>
</dbReference>
<evidence type="ECO:0000313" key="3">
    <source>
        <dbReference type="EMBL" id="TXS92005.1"/>
    </source>
</evidence>
<gene>
    <name evidence="3" type="ORF">FV139_14870</name>
</gene>
<dbReference type="PANTHER" id="PTHR43674:SF16">
    <property type="entry name" value="CARBON-NITROGEN FAMILY, PUTATIVE (AFU_ORTHOLOGUE AFUA_5G02350)-RELATED"/>
    <property type="match status" value="1"/>
</dbReference>
<evidence type="ECO:0000256" key="1">
    <source>
        <dbReference type="ARBA" id="ARBA00022801"/>
    </source>
</evidence>